<dbReference type="EMBL" id="BLXT01003768">
    <property type="protein sequence ID" value="GFO06230.1"/>
    <property type="molecule type" value="Genomic_DNA"/>
</dbReference>
<evidence type="ECO:0000313" key="2">
    <source>
        <dbReference type="Proteomes" id="UP000735302"/>
    </source>
</evidence>
<sequence length="96" mass="11183">MLKKIELKSLKNPSWGLTAASLSINYANHYNLCTVRRPSCLRKTCWGPMTQKRPDFPRNINRTTSTLSHLLITPHKRCPTQDVHTTFKVLEKRKTY</sequence>
<keyword evidence="2" id="KW-1185">Reference proteome</keyword>
<reference evidence="1 2" key="1">
    <citation type="journal article" date="2021" name="Elife">
        <title>Chloroplast acquisition without the gene transfer in kleptoplastic sea slugs, Plakobranchus ocellatus.</title>
        <authorList>
            <person name="Maeda T."/>
            <person name="Takahashi S."/>
            <person name="Yoshida T."/>
            <person name="Shimamura S."/>
            <person name="Takaki Y."/>
            <person name="Nagai Y."/>
            <person name="Toyoda A."/>
            <person name="Suzuki Y."/>
            <person name="Arimoto A."/>
            <person name="Ishii H."/>
            <person name="Satoh N."/>
            <person name="Nishiyama T."/>
            <person name="Hasebe M."/>
            <person name="Maruyama T."/>
            <person name="Minagawa J."/>
            <person name="Obokata J."/>
            <person name="Shigenobu S."/>
        </authorList>
    </citation>
    <scope>NUCLEOTIDE SEQUENCE [LARGE SCALE GENOMIC DNA]</scope>
</reference>
<comment type="caution">
    <text evidence="1">The sequence shown here is derived from an EMBL/GenBank/DDBJ whole genome shotgun (WGS) entry which is preliminary data.</text>
</comment>
<protein>
    <submittedName>
        <fullName evidence="1">Uncharacterized protein</fullName>
    </submittedName>
</protein>
<accession>A0AAV4AFS4</accession>
<dbReference type="Proteomes" id="UP000735302">
    <property type="component" value="Unassembled WGS sequence"/>
</dbReference>
<organism evidence="1 2">
    <name type="scientific">Plakobranchus ocellatus</name>
    <dbReference type="NCBI Taxonomy" id="259542"/>
    <lineage>
        <taxon>Eukaryota</taxon>
        <taxon>Metazoa</taxon>
        <taxon>Spiralia</taxon>
        <taxon>Lophotrochozoa</taxon>
        <taxon>Mollusca</taxon>
        <taxon>Gastropoda</taxon>
        <taxon>Heterobranchia</taxon>
        <taxon>Euthyneura</taxon>
        <taxon>Panpulmonata</taxon>
        <taxon>Sacoglossa</taxon>
        <taxon>Placobranchoidea</taxon>
        <taxon>Plakobranchidae</taxon>
        <taxon>Plakobranchus</taxon>
    </lineage>
</organism>
<dbReference type="AlphaFoldDB" id="A0AAV4AFS4"/>
<evidence type="ECO:0000313" key="1">
    <source>
        <dbReference type="EMBL" id="GFO06230.1"/>
    </source>
</evidence>
<name>A0AAV4AFS4_9GAST</name>
<proteinExistence type="predicted"/>
<gene>
    <name evidence="1" type="ORF">PoB_003273500</name>
</gene>